<name>A0A804PI99_MAIZE</name>
<dbReference type="InterPro" id="IPR036322">
    <property type="entry name" value="WD40_repeat_dom_sf"/>
</dbReference>
<protein>
    <recommendedName>
        <fullName evidence="8">Transducin family protein / WD-40 repeat family protein</fullName>
    </recommendedName>
</protein>
<keyword evidence="3" id="KW-0853">WD repeat</keyword>
<dbReference type="GO" id="GO:0008033">
    <property type="term" value="P:tRNA processing"/>
    <property type="evidence" value="ECO:0007669"/>
    <property type="project" value="UniProtKB-KW"/>
</dbReference>
<keyword evidence="7" id="KW-1185">Reference proteome</keyword>
<reference evidence="6" key="3">
    <citation type="submission" date="2021-05" db="UniProtKB">
        <authorList>
            <consortium name="EnsemblPlants"/>
        </authorList>
    </citation>
    <scope>IDENTIFICATION</scope>
    <source>
        <strain evidence="6">cv. B73</strain>
    </source>
</reference>
<dbReference type="AlphaFoldDB" id="A0A804PI99"/>
<evidence type="ECO:0000256" key="1">
    <source>
        <dbReference type="ARBA" id="ARBA00004496"/>
    </source>
</evidence>
<keyword evidence="4" id="KW-0819">tRNA processing</keyword>
<dbReference type="InterPro" id="IPR051973">
    <property type="entry name" value="tRNA_Anticodon_Mtase-Reg"/>
</dbReference>
<keyword evidence="2" id="KW-0963">Cytoplasm</keyword>
<reference evidence="7" key="1">
    <citation type="journal article" date="2009" name="Science">
        <title>The B73 maize genome: complexity, diversity, and dynamics.</title>
        <authorList>
            <person name="Schnable P.S."/>
            <person name="Ware D."/>
            <person name="Fulton R.S."/>
            <person name="Stein J.C."/>
            <person name="Wei F."/>
            <person name="Pasternak S."/>
            <person name="Liang C."/>
            <person name="Zhang J."/>
            <person name="Fulton L."/>
            <person name="Graves T.A."/>
            <person name="Minx P."/>
            <person name="Reily A.D."/>
            <person name="Courtney L."/>
            <person name="Kruchowski S.S."/>
            <person name="Tomlinson C."/>
            <person name="Strong C."/>
            <person name="Delehaunty K."/>
            <person name="Fronick C."/>
            <person name="Courtney B."/>
            <person name="Rock S.M."/>
            <person name="Belter E."/>
            <person name="Du F."/>
            <person name="Kim K."/>
            <person name="Abbott R.M."/>
            <person name="Cotton M."/>
            <person name="Levy A."/>
            <person name="Marchetto P."/>
            <person name="Ochoa K."/>
            <person name="Jackson S.M."/>
            <person name="Gillam B."/>
            <person name="Chen W."/>
            <person name="Yan L."/>
            <person name="Higginbotham J."/>
            <person name="Cardenas M."/>
            <person name="Waligorski J."/>
            <person name="Applebaum E."/>
            <person name="Phelps L."/>
            <person name="Falcone J."/>
            <person name="Kanchi K."/>
            <person name="Thane T."/>
            <person name="Scimone A."/>
            <person name="Thane N."/>
            <person name="Henke J."/>
            <person name="Wang T."/>
            <person name="Ruppert J."/>
            <person name="Shah N."/>
            <person name="Rotter K."/>
            <person name="Hodges J."/>
            <person name="Ingenthron E."/>
            <person name="Cordes M."/>
            <person name="Kohlberg S."/>
            <person name="Sgro J."/>
            <person name="Delgado B."/>
            <person name="Mead K."/>
            <person name="Chinwalla A."/>
            <person name="Leonard S."/>
            <person name="Crouse K."/>
            <person name="Collura K."/>
            <person name="Kudrna D."/>
            <person name="Currie J."/>
            <person name="He R."/>
            <person name="Angelova A."/>
            <person name="Rajasekar S."/>
            <person name="Mueller T."/>
            <person name="Lomeli R."/>
            <person name="Scara G."/>
            <person name="Ko A."/>
            <person name="Delaney K."/>
            <person name="Wissotski M."/>
            <person name="Lopez G."/>
            <person name="Campos D."/>
            <person name="Braidotti M."/>
            <person name="Ashley E."/>
            <person name="Golser W."/>
            <person name="Kim H."/>
            <person name="Lee S."/>
            <person name="Lin J."/>
            <person name="Dujmic Z."/>
            <person name="Kim W."/>
            <person name="Talag J."/>
            <person name="Zuccolo A."/>
            <person name="Fan C."/>
            <person name="Sebastian A."/>
            <person name="Kramer M."/>
            <person name="Spiegel L."/>
            <person name="Nascimento L."/>
            <person name="Zutavern T."/>
            <person name="Miller B."/>
            <person name="Ambroise C."/>
            <person name="Muller S."/>
            <person name="Spooner W."/>
            <person name="Narechania A."/>
            <person name="Ren L."/>
            <person name="Wei S."/>
            <person name="Kumari S."/>
            <person name="Faga B."/>
            <person name="Levy M.J."/>
            <person name="McMahan L."/>
            <person name="Van Buren P."/>
            <person name="Vaughn M.W."/>
            <person name="Ying K."/>
            <person name="Yeh C.-T."/>
            <person name="Emrich S.J."/>
            <person name="Jia Y."/>
            <person name="Kalyanaraman A."/>
            <person name="Hsia A.-P."/>
            <person name="Barbazuk W.B."/>
            <person name="Baucom R.S."/>
            <person name="Brutnell T.P."/>
            <person name="Carpita N.C."/>
            <person name="Chaparro C."/>
            <person name="Chia J.-M."/>
            <person name="Deragon J.-M."/>
            <person name="Estill J.C."/>
            <person name="Fu Y."/>
            <person name="Jeddeloh J.A."/>
            <person name="Han Y."/>
            <person name="Lee H."/>
            <person name="Li P."/>
            <person name="Lisch D.R."/>
            <person name="Liu S."/>
            <person name="Liu Z."/>
            <person name="Nagel D.H."/>
            <person name="McCann M.C."/>
            <person name="SanMiguel P."/>
            <person name="Myers A.M."/>
            <person name="Nettleton D."/>
            <person name="Nguyen J."/>
            <person name="Penning B.W."/>
            <person name="Ponnala L."/>
            <person name="Schneider K.L."/>
            <person name="Schwartz D.C."/>
            <person name="Sharma A."/>
            <person name="Soderlund C."/>
            <person name="Springer N.M."/>
            <person name="Sun Q."/>
            <person name="Wang H."/>
            <person name="Waterman M."/>
            <person name="Westerman R."/>
            <person name="Wolfgruber T.K."/>
            <person name="Yang L."/>
            <person name="Yu Y."/>
            <person name="Zhang L."/>
            <person name="Zhou S."/>
            <person name="Zhu Q."/>
            <person name="Bennetzen J.L."/>
            <person name="Dawe R.K."/>
            <person name="Jiang J."/>
            <person name="Jiang N."/>
            <person name="Presting G.G."/>
            <person name="Wessler S.R."/>
            <person name="Aluru S."/>
            <person name="Martienssen R.A."/>
            <person name="Clifton S.W."/>
            <person name="McCombie W.R."/>
            <person name="Wing R.A."/>
            <person name="Wilson R.K."/>
        </authorList>
    </citation>
    <scope>NUCLEOTIDE SEQUENCE [LARGE SCALE GENOMIC DNA]</scope>
    <source>
        <strain evidence="7">cv. B73</strain>
    </source>
</reference>
<accession>A0A804PI99</accession>
<keyword evidence="5" id="KW-0677">Repeat</keyword>
<dbReference type="EnsemblPlants" id="Zm00001eb241980_T001">
    <property type="protein sequence ID" value="Zm00001eb241980_P001"/>
    <property type="gene ID" value="Zm00001eb241980"/>
</dbReference>
<dbReference type="PANTHER" id="PTHR14344:SF3">
    <property type="entry name" value="WD REPEAT-CONTAINING PROTEIN 6"/>
    <property type="match status" value="1"/>
</dbReference>
<dbReference type="SUPFAM" id="SSF50978">
    <property type="entry name" value="WD40 repeat-like"/>
    <property type="match status" value="1"/>
</dbReference>
<evidence type="ECO:0008006" key="8">
    <source>
        <dbReference type="Google" id="ProtNLM"/>
    </source>
</evidence>
<dbReference type="GO" id="GO:0005737">
    <property type="term" value="C:cytoplasm"/>
    <property type="evidence" value="ECO:0007669"/>
    <property type="project" value="UniProtKB-SubCell"/>
</dbReference>
<evidence type="ECO:0000256" key="3">
    <source>
        <dbReference type="ARBA" id="ARBA00022574"/>
    </source>
</evidence>
<dbReference type="InParanoid" id="A0A804PI99"/>
<evidence type="ECO:0000256" key="5">
    <source>
        <dbReference type="ARBA" id="ARBA00022737"/>
    </source>
</evidence>
<proteinExistence type="predicted"/>
<evidence type="ECO:0000313" key="7">
    <source>
        <dbReference type="Proteomes" id="UP000007305"/>
    </source>
</evidence>
<evidence type="ECO:0000256" key="2">
    <source>
        <dbReference type="ARBA" id="ARBA00022490"/>
    </source>
</evidence>
<evidence type="ECO:0000313" key="6">
    <source>
        <dbReference type="EnsemblPlants" id="Zm00001eb241980_P001"/>
    </source>
</evidence>
<sequence length="78" mass="8823">MLPGFDHWVLDTRFLEVDGLLAIGLSDNSVALWDLSKRALVTRVKSPEKCLLYSMRMWGDSVREFLVASGTILNEILI</sequence>
<dbReference type="PANTHER" id="PTHR14344">
    <property type="entry name" value="WD REPEAT PROTEIN"/>
    <property type="match status" value="1"/>
</dbReference>
<evidence type="ECO:0000256" key="4">
    <source>
        <dbReference type="ARBA" id="ARBA00022694"/>
    </source>
</evidence>
<comment type="subcellular location">
    <subcellularLocation>
        <location evidence="1">Cytoplasm</location>
    </subcellularLocation>
</comment>
<reference evidence="6" key="2">
    <citation type="submission" date="2019-07" db="EMBL/GenBank/DDBJ databases">
        <authorList>
            <person name="Seetharam A."/>
            <person name="Woodhouse M."/>
            <person name="Cannon E."/>
        </authorList>
    </citation>
    <scope>NUCLEOTIDE SEQUENCE [LARGE SCALE GENOMIC DNA]</scope>
    <source>
        <strain evidence="6">cv. B73</strain>
    </source>
</reference>
<dbReference type="Gramene" id="Zm00001eb241980_T001">
    <property type="protein sequence ID" value="Zm00001eb241980_P001"/>
    <property type="gene ID" value="Zm00001eb241980"/>
</dbReference>
<organism evidence="6 7">
    <name type="scientific">Zea mays</name>
    <name type="common">Maize</name>
    <dbReference type="NCBI Taxonomy" id="4577"/>
    <lineage>
        <taxon>Eukaryota</taxon>
        <taxon>Viridiplantae</taxon>
        <taxon>Streptophyta</taxon>
        <taxon>Embryophyta</taxon>
        <taxon>Tracheophyta</taxon>
        <taxon>Spermatophyta</taxon>
        <taxon>Magnoliopsida</taxon>
        <taxon>Liliopsida</taxon>
        <taxon>Poales</taxon>
        <taxon>Poaceae</taxon>
        <taxon>PACMAD clade</taxon>
        <taxon>Panicoideae</taxon>
        <taxon>Andropogonodae</taxon>
        <taxon>Andropogoneae</taxon>
        <taxon>Tripsacinae</taxon>
        <taxon>Zea</taxon>
    </lineage>
</organism>
<dbReference type="Proteomes" id="UP000007305">
    <property type="component" value="Chromosome 5"/>
</dbReference>